<dbReference type="Pfam" id="PF05032">
    <property type="entry name" value="Spo12"/>
    <property type="match status" value="1"/>
</dbReference>
<evidence type="ECO:0000313" key="1">
    <source>
        <dbReference type="EMBL" id="EDO19202.1"/>
    </source>
</evidence>
<reference evidence="1 2" key="1">
    <citation type="journal article" date="2007" name="Proc. Natl. Acad. Sci. U.S.A.">
        <title>Independent sorting-out of thousands of duplicated gene pairs in two yeast species descended from a whole-genome duplication.</title>
        <authorList>
            <person name="Scannell D.R."/>
            <person name="Frank A.C."/>
            <person name="Conant G.C."/>
            <person name="Byrne K.P."/>
            <person name="Woolfit M."/>
            <person name="Wolfe K.H."/>
        </authorList>
    </citation>
    <scope>NUCLEOTIDE SEQUENCE [LARGE SCALE GENOMIC DNA]</scope>
    <source>
        <strain evidence="2">ATCC 22028 / DSM 70294 / BCRC 21397 / CBS 2163 / NBRC 10782 / NRRL Y-8283 / UCD 57-17</strain>
    </source>
</reference>
<organism evidence="2">
    <name type="scientific">Vanderwaltozyma polyspora (strain ATCC 22028 / DSM 70294 / BCRC 21397 / CBS 2163 / NBRC 10782 / NRRL Y-8283 / UCD 57-17)</name>
    <name type="common">Kluyveromyces polysporus</name>
    <dbReference type="NCBI Taxonomy" id="436907"/>
    <lineage>
        <taxon>Eukaryota</taxon>
        <taxon>Fungi</taxon>
        <taxon>Dikarya</taxon>
        <taxon>Ascomycota</taxon>
        <taxon>Saccharomycotina</taxon>
        <taxon>Saccharomycetes</taxon>
        <taxon>Saccharomycetales</taxon>
        <taxon>Saccharomycetaceae</taxon>
        <taxon>Vanderwaltozyma</taxon>
    </lineage>
</organism>
<accession>A7TEV6</accession>
<dbReference type="KEGG" id="vpo:Kpol_1050p60"/>
<dbReference type="InterPro" id="IPR007727">
    <property type="entry name" value="Spo12"/>
</dbReference>
<protein>
    <submittedName>
        <fullName evidence="1">Uncharacterized protein</fullName>
    </submittedName>
</protein>
<gene>
    <name evidence="1" type="ORF">Kpol_1050p60</name>
</gene>
<dbReference type="eggNOG" id="ENOG502SCGC">
    <property type="taxonomic scope" value="Eukaryota"/>
</dbReference>
<sequence>MTTSSSVNDKIDCKQTASCNEALNDITNIKDCKSVLSKNSNTEVSKKTGGSSFSTGIENNVFRRHGKLKSRVPLHKSIFKKPIDGQQKKQLELKLRTKFASPTDSILSPCSQKLNDYQSVLCKIRSNPTKLAFTKKSDDEDPEEQMSFKVLKVDRDGDIDIEHSDSDLSV</sequence>
<dbReference type="AlphaFoldDB" id="A7TEV6"/>
<dbReference type="GeneID" id="5547535"/>
<dbReference type="OrthoDB" id="5578329at2759"/>
<dbReference type="EMBL" id="DS480381">
    <property type="protein sequence ID" value="EDO19202.1"/>
    <property type="molecule type" value="Genomic_DNA"/>
</dbReference>
<keyword evidence="2" id="KW-1185">Reference proteome</keyword>
<dbReference type="Proteomes" id="UP000000267">
    <property type="component" value="Unassembled WGS sequence"/>
</dbReference>
<evidence type="ECO:0000313" key="2">
    <source>
        <dbReference type="Proteomes" id="UP000000267"/>
    </source>
</evidence>
<dbReference type="HOGENOM" id="CLU_1571797_0_0_1"/>
<dbReference type="InParanoid" id="A7TEV6"/>
<proteinExistence type="predicted"/>
<name>A7TEV6_VANPO</name>
<dbReference type="FunCoup" id="A7TEV6">
    <property type="interactions" value="23"/>
</dbReference>
<dbReference type="STRING" id="436907.A7TEV6"/>
<dbReference type="RefSeq" id="XP_001647060.1">
    <property type="nucleotide sequence ID" value="XM_001647010.1"/>
</dbReference>